<comment type="caution">
    <text evidence="2">The sequence shown here is derived from an EMBL/GenBank/DDBJ whole genome shotgun (WGS) entry which is preliminary data.</text>
</comment>
<proteinExistence type="predicted"/>
<protein>
    <submittedName>
        <fullName evidence="2">Sca1 complex scaffold protein scaa</fullName>
    </submittedName>
</protein>
<dbReference type="Proteomes" id="UP001150062">
    <property type="component" value="Unassembled WGS sequence"/>
</dbReference>
<name>A0ABQ8XPU4_9EUKA</name>
<organism evidence="2 3">
    <name type="scientific">Anaeramoeba flamelloides</name>
    <dbReference type="NCBI Taxonomy" id="1746091"/>
    <lineage>
        <taxon>Eukaryota</taxon>
        <taxon>Metamonada</taxon>
        <taxon>Anaeramoebidae</taxon>
        <taxon>Anaeramoeba</taxon>
    </lineage>
</organism>
<feature type="coiled-coil region" evidence="1">
    <location>
        <begin position="710"/>
        <end position="737"/>
    </location>
</feature>
<keyword evidence="3" id="KW-1185">Reference proteome</keyword>
<gene>
    <name evidence="2" type="ORF">M0813_00666</name>
</gene>
<reference evidence="2" key="1">
    <citation type="submission" date="2022-08" db="EMBL/GenBank/DDBJ databases">
        <title>Novel sulfate-reducing endosymbionts in the free-living metamonad Anaeramoeba.</title>
        <authorList>
            <person name="Jerlstrom-Hultqvist J."/>
            <person name="Cepicka I."/>
            <person name="Gallot-Lavallee L."/>
            <person name="Salas-Leiva D."/>
            <person name="Curtis B.A."/>
            <person name="Zahonova K."/>
            <person name="Pipaliya S."/>
            <person name="Dacks J."/>
            <person name="Roger A.J."/>
        </authorList>
    </citation>
    <scope>NUCLEOTIDE SEQUENCE</scope>
    <source>
        <strain evidence="2">Schooner1</strain>
    </source>
</reference>
<sequence>MASNFLNFSKEFQGFRSKYNGPYIDTNETIEKTKLEQTYELSSPIYLDSQGNLYDLFYLPIEKPQNKSKETKVKEINEILNDPLCDSREEKMKQINQLSSLDLSRLKQFPDTDNFETFEEYEEAALNWKKEIQNTIGALHLPEQISLQTYQFPEQYFDKQKNETDSAYENDFDEMTETMNDLQTDMDGFDQYEDNEDINENLPEDPIISLTDNDQIEMFKLLERDQKLEENKQLTNSSTDLNLFLHPNEPWESSLIPKEPQPEYYKTFSEFERAYRRWSQITYKQLNQVPMHARQLQQEALLKPNKKKLKKKKKHIKNFTRDYATWRKMLLPRLLDCSPNYSFSTLNKLNVLNLKNKKQQFKKYSNFNNENQKNKQNWSELNEECKENISKAFDNLVTKTQFNLKLYSSTITPIVGKYTPIIQKKGKQANQKKLSNMALLRSDLAKEILQLRYQKPAGTESNLIDFIVPSYDLSSPISWELVIKSSKHSIFRSELQNLNQQLCIKKFSNKFLVSKYSPAKYEESDIIKNLYSDLLMSYYLNVIQNKMKDYRSKNIEKLINYIEENLMDKNDEFATLFAQNPEIIDKYLLQGISSKSSSLSFIFLFMTVTLLKQDNSILLPSKSKEVLEKFCNLITMISKSKFIHTKTAATLILNELKEESVASMFIGEYTTDKNLIMKNLFSHPTMHGFNMTYKKRKIYFNLDQKILTQMERYLNRRKEIFDQYEEEDDEKEKKNNKKTININLNQERIYFENGLISYKNIQDNPTSITKILSNYFNHIYQILSIPNSNMDIKDSVLLNENFYNEIIARLKKNLNTHLPTINVISHLLKEMVHCLLKLRLIIGTYRSSSNQVSPKNIKKKGLRSISNYNNMMNKKQKSPQTGSKSKYSSMTLRGLTRSGTVGSIRTISDNMMTLYNNQNKINPQKRLVFKENRILQIINLIQNCPKGSSIRRNLLCTLSYLMKERTIYLTIYSSSSFFQNLRQFCSENTDFKFNKAAWKLFYQVILYHSETCSYLIKSKIMKSFMDIITVSSGIYSINQFRYINKIFRMVEIEEKRILLPNGVYKRYYESNPTQSYKKDLKLITNWFVSTLQYTRFCRIHRSIKSSYSANFIKLAGTFYTIIKNKNCSKIFNELKSSQEYSDVFNWYLSVFKDNELLKDKYSSFSKLKRSPLRSTKKKTKTKKMYEKLTLIRINSSGSLKIKKKK</sequence>
<accession>A0ABQ8XPU4</accession>
<keyword evidence="1" id="KW-0175">Coiled coil</keyword>
<dbReference type="PANTHER" id="PTHR37516">
    <property type="entry name" value="SCA1 COMPLEX SCAFFOLD PROTEIN SCAA"/>
    <property type="match status" value="1"/>
</dbReference>
<dbReference type="EMBL" id="JAOAOG010000272">
    <property type="protein sequence ID" value="KAJ6234032.1"/>
    <property type="molecule type" value="Genomic_DNA"/>
</dbReference>
<evidence type="ECO:0000313" key="3">
    <source>
        <dbReference type="Proteomes" id="UP001150062"/>
    </source>
</evidence>
<evidence type="ECO:0000313" key="2">
    <source>
        <dbReference type="EMBL" id="KAJ6234032.1"/>
    </source>
</evidence>
<evidence type="ECO:0000256" key="1">
    <source>
        <dbReference type="SAM" id="Coils"/>
    </source>
</evidence>
<dbReference type="InterPro" id="IPR037474">
    <property type="entry name" value="ScaA"/>
</dbReference>
<dbReference type="PANTHER" id="PTHR37516:SF1">
    <property type="entry name" value="SCA1 COMPLEX SCAFFOLD PROTEIN SCAA"/>
    <property type="match status" value="1"/>
</dbReference>